<dbReference type="AlphaFoldDB" id="A0A0C3JJZ0"/>
<feature type="region of interest" description="Disordered" evidence="1">
    <location>
        <begin position="44"/>
        <end position="76"/>
    </location>
</feature>
<proteinExistence type="predicted"/>
<evidence type="ECO:0000313" key="2">
    <source>
        <dbReference type="EMBL" id="KIN97886.1"/>
    </source>
</evidence>
<dbReference type="InParanoid" id="A0A0C3JJZ0"/>
<reference evidence="2 3" key="1">
    <citation type="submission" date="2014-04" db="EMBL/GenBank/DDBJ databases">
        <authorList>
            <consortium name="DOE Joint Genome Institute"/>
            <person name="Kuo A."/>
            <person name="Kohler A."/>
            <person name="Costa M.D."/>
            <person name="Nagy L.G."/>
            <person name="Floudas D."/>
            <person name="Copeland A."/>
            <person name="Barry K.W."/>
            <person name="Cichocki N."/>
            <person name="Veneault-Fourrey C."/>
            <person name="LaButti K."/>
            <person name="Lindquist E.A."/>
            <person name="Lipzen A."/>
            <person name="Lundell T."/>
            <person name="Morin E."/>
            <person name="Murat C."/>
            <person name="Sun H."/>
            <person name="Tunlid A."/>
            <person name="Henrissat B."/>
            <person name="Grigoriev I.V."/>
            <person name="Hibbett D.S."/>
            <person name="Martin F."/>
            <person name="Nordberg H.P."/>
            <person name="Cantor M.N."/>
            <person name="Hua S.X."/>
        </authorList>
    </citation>
    <scope>NUCLEOTIDE SEQUENCE [LARGE SCALE GENOMIC DNA]</scope>
    <source>
        <strain evidence="2 3">Marx 270</strain>
    </source>
</reference>
<feature type="compositionally biased region" description="Polar residues" evidence="1">
    <location>
        <begin position="51"/>
        <end position="62"/>
    </location>
</feature>
<gene>
    <name evidence="2" type="ORF">M404DRAFT_866693</name>
</gene>
<name>A0A0C3JJZ0_PISTI</name>
<dbReference type="Proteomes" id="UP000054217">
    <property type="component" value="Unassembled WGS sequence"/>
</dbReference>
<sequence>MHIPHVGAVYNTRTAKTQHIGCILTRRLLTLTLPERYTRHGETTYPDCGNYSVQNMPNQSSRHISEVGPRSPTSFGRILRTLGSVPTCG</sequence>
<accession>A0A0C3JJZ0</accession>
<evidence type="ECO:0000313" key="3">
    <source>
        <dbReference type="Proteomes" id="UP000054217"/>
    </source>
</evidence>
<dbReference type="HOGENOM" id="CLU_2455649_0_0_1"/>
<reference evidence="3" key="2">
    <citation type="submission" date="2015-01" db="EMBL/GenBank/DDBJ databases">
        <title>Evolutionary Origins and Diversification of the Mycorrhizal Mutualists.</title>
        <authorList>
            <consortium name="DOE Joint Genome Institute"/>
            <consortium name="Mycorrhizal Genomics Consortium"/>
            <person name="Kohler A."/>
            <person name="Kuo A."/>
            <person name="Nagy L.G."/>
            <person name="Floudas D."/>
            <person name="Copeland A."/>
            <person name="Barry K.W."/>
            <person name="Cichocki N."/>
            <person name="Veneault-Fourrey C."/>
            <person name="LaButti K."/>
            <person name="Lindquist E.A."/>
            <person name="Lipzen A."/>
            <person name="Lundell T."/>
            <person name="Morin E."/>
            <person name="Murat C."/>
            <person name="Riley R."/>
            <person name="Ohm R."/>
            <person name="Sun H."/>
            <person name="Tunlid A."/>
            <person name="Henrissat B."/>
            <person name="Grigoriev I.V."/>
            <person name="Hibbett D.S."/>
            <person name="Martin F."/>
        </authorList>
    </citation>
    <scope>NUCLEOTIDE SEQUENCE [LARGE SCALE GENOMIC DNA]</scope>
    <source>
        <strain evidence="3">Marx 270</strain>
    </source>
</reference>
<keyword evidence="3" id="KW-1185">Reference proteome</keyword>
<evidence type="ECO:0000256" key="1">
    <source>
        <dbReference type="SAM" id="MobiDB-lite"/>
    </source>
</evidence>
<protein>
    <submittedName>
        <fullName evidence="2">Uncharacterized protein</fullName>
    </submittedName>
</protein>
<organism evidence="2 3">
    <name type="scientific">Pisolithus tinctorius Marx 270</name>
    <dbReference type="NCBI Taxonomy" id="870435"/>
    <lineage>
        <taxon>Eukaryota</taxon>
        <taxon>Fungi</taxon>
        <taxon>Dikarya</taxon>
        <taxon>Basidiomycota</taxon>
        <taxon>Agaricomycotina</taxon>
        <taxon>Agaricomycetes</taxon>
        <taxon>Agaricomycetidae</taxon>
        <taxon>Boletales</taxon>
        <taxon>Sclerodermatineae</taxon>
        <taxon>Pisolithaceae</taxon>
        <taxon>Pisolithus</taxon>
    </lineage>
</organism>
<dbReference type="EMBL" id="KN832022">
    <property type="protein sequence ID" value="KIN97886.1"/>
    <property type="molecule type" value="Genomic_DNA"/>
</dbReference>